<dbReference type="Proteomes" id="UP001163831">
    <property type="component" value="Chromosome"/>
</dbReference>
<evidence type="ECO:0000256" key="1">
    <source>
        <dbReference type="ARBA" id="ARBA00022737"/>
    </source>
</evidence>
<protein>
    <recommendedName>
        <fullName evidence="2">Riboflavin synthase</fullName>
        <ecNumber evidence="2">2.5.1.9</ecNumber>
    </recommendedName>
</protein>
<feature type="repeat" description="Lumazine-binding" evidence="3">
    <location>
        <begin position="1"/>
        <end position="95"/>
    </location>
</feature>
<evidence type="ECO:0000256" key="3">
    <source>
        <dbReference type="PROSITE-ProRule" id="PRU00524"/>
    </source>
</evidence>
<evidence type="ECO:0000256" key="2">
    <source>
        <dbReference type="NCBIfam" id="TIGR00187"/>
    </source>
</evidence>
<keyword evidence="5" id="KW-0808">Transferase</keyword>
<dbReference type="EMBL" id="CP107052">
    <property type="protein sequence ID" value="UYH50946.1"/>
    <property type="molecule type" value="Genomic_DNA"/>
</dbReference>
<feature type="domain" description="Lumazine-binding" evidence="4">
    <location>
        <begin position="1"/>
        <end position="95"/>
    </location>
</feature>
<dbReference type="PANTHER" id="PTHR21098">
    <property type="entry name" value="RIBOFLAVIN SYNTHASE ALPHA CHAIN"/>
    <property type="match status" value="1"/>
</dbReference>
<dbReference type="PANTHER" id="PTHR21098:SF0">
    <property type="entry name" value="RIBOFLAVIN SYNTHASE"/>
    <property type="match status" value="1"/>
</dbReference>
<feature type="repeat" description="Lumazine-binding" evidence="3">
    <location>
        <begin position="96"/>
        <end position="197"/>
    </location>
</feature>
<dbReference type="SUPFAM" id="SSF63380">
    <property type="entry name" value="Riboflavin synthase domain-like"/>
    <property type="match status" value="2"/>
</dbReference>
<dbReference type="NCBIfam" id="NF006767">
    <property type="entry name" value="PRK09289.1"/>
    <property type="match status" value="1"/>
</dbReference>
<evidence type="ECO:0000259" key="4">
    <source>
        <dbReference type="PROSITE" id="PS51177"/>
    </source>
</evidence>
<dbReference type="InterPro" id="IPR001783">
    <property type="entry name" value="Lumazine-bd"/>
</dbReference>
<name>A0ABY6GIR0_9PROT</name>
<dbReference type="EC" id="2.5.1.9" evidence="2"/>
<feature type="domain" description="Lumazine-binding" evidence="4">
    <location>
        <begin position="96"/>
        <end position="197"/>
    </location>
</feature>
<dbReference type="CDD" id="cd00402">
    <property type="entry name" value="Riboflavin_synthase_like"/>
    <property type="match status" value="1"/>
</dbReference>
<dbReference type="Pfam" id="PF00677">
    <property type="entry name" value="Lum_binding"/>
    <property type="match status" value="2"/>
</dbReference>
<proteinExistence type="predicted"/>
<dbReference type="Gene3D" id="2.40.30.20">
    <property type="match status" value="2"/>
</dbReference>
<keyword evidence="6" id="KW-1185">Reference proteome</keyword>
<dbReference type="InterPro" id="IPR017938">
    <property type="entry name" value="Riboflavin_synthase-like_b-brl"/>
</dbReference>
<dbReference type="RefSeq" id="WP_319806539.1">
    <property type="nucleotide sequence ID" value="NZ_CP107052.1"/>
</dbReference>
<dbReference type="GO" id="GO:0004746">
    <property type="term" value="F:riboflavin synthase activity"/>
    <property type="evidence" value="ECO:0007669"/>
    <property type="project" value="UniProtKB-EC"/>
</dbReference>
<dbReference type="NCBIfam" id="TIGR00187">
    <property type="entry name" value="ribE"/>
    <property type="match status" value="1"/>
</dbReference>
<evidence type="ECO:0000313" key="6">
    <source>
        <dbReference type="Proteomes" id="UP001163831"/>
    </source>
</evidence>
<evidence type="ECO:0000313" key="5">
    <source>
        <dbReference type="EMBL" id="UYH50946.1"/>
    </source>
</evidence>
<dbReference type="InterPro" id="IPR026017">
    <property type="entry name" value="Lumazine-bd_dom"/>
</dbReference>
<organism evidence="5 6">
    <name type="scientific">Candidatus Kirkpatrickella diaphorinae</name>
    <dbReference type="NCBI Taxonomy" id="2984322"/>
    <lineage>
        <taxon>Bacteria</taxon>
        <taxon>Pseudomonadati</taxon>
        <taxon>Pseudomonadota</taxon>
        <taxon>Alphaproteobacteria</taxon>
        <taxon>Acetobacterales</taxon>
        <taxon>Acetobacteraceae</taxon>
        <taxon>Candidatus Kirkpatrickella</taxon>
    </lineage>
</organism>
<reference evidence="5" key="1">
    <citation type="submission" date="2022-10" db="EMBL/GenBank/DDBJ databases">
        <title>Candidatus Kirkpatrella diaphorinas gen. nov., sp. nov., an uncultured endosymbiont identified in a population of Diaphorina citri from Hawaii.</title>
        <authorList>
            <person name="Henry E.M."/>
            <person name="Carlson C.R."/>
            <person name="Kuo Y.-W."/>
        </authorList>
    </citation>
    <scope>NUCLEOTIDE SEQUENCE</scope>
    <source>
        <strain evidence="5">CADCRV1</strain>
    </source>
</reference>
<keyword evidence="1" id="KW-0677">Repeat</keyword>
<dbReference type="PROSITE" id="PS51177">
    <property type="entry name" value="LUMAZINE_BIND"/>
    <property type="match status" value="2"/>
</dbReference>
<accession>A0ABY6GIR0</accession>
<gene>
    <name evidence="5" type="ORF">N5W20_07545</name>
</gene>
<dbReference type="PIRSF" id="PIRSF000498">
    <property type="entry name" value="Riboflavin_syn_A"/>
    <property type="match status" value="1"/>
</dbReference>
<sequence>MFSGIIENLGSILSVTPKPDARIFTIETGFHDLSLGESIAVNGVCLTVTAFQPDGQATFFVSTETLSRSALGAVAQGHKANLERACTPTTRLSGHIVQGHVDAVGHITRLSQNGDVYDLRVSIPESLRRYVVEKGSIALDGISLTVNQVGKGNQDTVEMALMIIPHTWQHTALSGKQVGDALNIEVDILAKYIESLTRHGATS</sequence>
<dbReference type="InterPro" id="IPR023366">
    <property type="entry name" value="ATP_synth_asu-like_sf"/>
</dbReference>